<comment type="caution">
    <text evidence="1">The sequence shown here is derived from an EMBL/GenBank/DDBJ whole genome shotgun (WGS) entry which is preliminary data.</text>
</comment>
<dbReference type="AlphaFoldDB" id="A0A5C6W4J5"/>
<proteinExistence type="predicted"/>
<dbReference type="OrthoDB" id="9809725at2"/>
<protein>
    <submittedName>
        <fullName evidence="1">Uncharacterized protein</fullName>
    </submittedName>
</protein>
<dbReference type="EMBL" id="VOQF01000003">
    <property type="protein sequence ID" value="TXC91832.1"/>
    <property type="molecule type" value="Genomic_DNA"/>
</dbReference>
<organism evidence="1 2">
    <name type="scientific">Metabacillus litoralis</name>
    <dbReference type="NCBI Taxonomy" id="152268"/>
    <lineage>
        <taxon>Bacteria</taxon>
        <taxon>Bacillati</taxon>
        <taxon>Bacillota</taxon>
        <taxon>Bacilli</taxon>
        <taxon>Bacillales</taxon>
        <taxon>Bacillaceae</taxon>
        <taxon>Metabacillus</taxon>
    </lineage>
</organism>
<name>A0A5C6W4J5_9BACI</name>
<reference evidence="1 2" key="1">
    <citation type="journal article" date="2005" name="Int. J. Syst. Evol. Microbiol.">
        <title>Bacillus litoralis sp. nov., isolated from a tidal flat of the Yellow Sea in Korea.</title>
        <authorList>
            <person name="Yoon J.H."/>
            <person name="Oh T.K."/>
        </authorList>
    </citation>
    <scope>NUCLEOTIDE SEQUENCE [LARGE SCALE GENOMIC DNA]</scope>
    <source>
        <strain evidence="1 2">SW-211</strain>
    </source>
</reference>
<dbReference type="RefSeq" id="WP_146946578.1">
    <property type="nucleotide sequence ID" value="NZ_VOQF01000003.1"/>
</dbReference>
<accession>A0A5C6W4J5</accession>
<sequence length="379" mass="44368">MIKMYDELTMDEIDWGSIKDGRLIKQYFEPLMKNGVSKFIENVKADLYLVEIDDIILPLSVNDTEFTNSYVASPFTHYISYAKEELWELHNKPLEKLLGAIIDGLGFVLQKSNINKVVVVNNWFLSTNLLEPSLSFDQLQRLTLFLTEKFKQHTILFRSINNSLHHNLSKFLQEIGYQNVMSRSIYLFNLNQDNQLTAKQKKLLKQDEKIILNKNYQVKQVAEVDIERIRELYNSLYIQKYSANNPQFTLDFYRNIYLNQLFSFKLICKNDIVLGIVGMLIRGNVLTTPILGYETTREKSDGLYRVLSFLITQQIMGHHYIGHRSAGAGEFKRKRGSVQEIEYTYFYQKHLSLSKKLSWKIIKLIMDKIVEPLAKKKGF</sequence>
<evidence type="ECO:0000313" key="2">
    <source>
        <dbReference type="Proteomes" id="UP000321363"/>
    </source>
</evidence>
<dbReference type="Proteomes" id="UP000321363">
    <property type="component" value="Unassembled WGS sequence"/>
</dbReference>
<keyword evidence="2" id="KW-1185">Reference proteome</keyword>
<evidence type="ECO:0000313" key="1">
    <source>
        <dbReference type="EMBL" id="TXC91832.1"/>
    </source>
</evidence>
<gene>
    <name evidence="1" type="ORF">FS935_05455</name>
</gene>